<dbReference type="PROSITE" id="PS51186">
    <property type="entry name" value="GNAT"/>
    <property type="match status" value="1"/>
</dbReference>
<dbReference type="InterPro" id="IPR050276">
    <property type="entry name" value="MshD_Acetyltransferase"/>
</dbReference>
<dbReference type="Gene3D" id="3.40.630.30">
    <property type="match status" value="1"/>
</dbReference>
<keyword evidence="3" id="KW-1185">Reference proteome</keyword>
<dbReference type="OrthoDB" id="9797178at2"/>
<gene>
    <name evidence="2" type="ORF">CAP_3319</name>
</gene>
<dbReference type="STRING" id="1192034.CAP_3319"/>
<evidence type="ECO:0000313" key="3">
    <source>
        <dbReference type="Proteomes" id="UP000019678"/>
    </source>
</evidence>
<dbReference type="CDD" id="cd04301">
    <property type="entry name" value="NAT_SF"/>
    <property type="match status" value="1"/>
</dbReference>
<comment type="caution">
    <text evidence="2">The sequence shown here is derived from an EMBL/GenBank/DDBJ whole genome shotgun (WGS) entry which is preliminary data.</text>
</comment>
<sequence>MILRDEHPGDEAAIFSLVTSAFAEAAHSSHTEPFIVDALRASGALSISLVAVEDGEIAGHVAFSEVAIDRERCGWFGLGPVAVHPTWQRRGIGRALIQEGLARLEAQGAEGCVVLGDPAYYGRFGFAADGRLTFAGAPAVYFQALSFRGAVRHGAVTYHAAFEADGPPDAAP</sequence>
<proteinExistence type="predicted"/>
<dbReference type="EMBL" id="ASRX01000024">
    <property type="protein sequence ID" value="EYF05402.1"/>
    <property type="molecule type" value="Genomic_DNA"/>
</dbReference>
<feature type="domain" description="N-acetyltransferase" evidence="1">
    <location>
        <begin position="1"/>
        <end position="148"/>
    </location>
</feature>
<dbReference type="SUPFAM" id="SSF55729">
    <property type="entry name" value="Acyl-CoA N-acyltransferases (Nat)"/>
    <property type="match status" value="1"/>
</dbReference>
<dbReference type="GO" id="GO:0016747">
    <property type="term" value="F:acyltransferase activity, transferring groups other than amino-acyl groups"/>
    <property type="evidence" value="ECO:0007669"/>
    <property type="project" value="InterPro"/>
</dbReference>
<accession>A0A017T8W4</accession>
<dbReference type="Pfam" id="PF13508">
    <property type="entry name" value="Acetyltransf_7"/>
    <property type="match status" value="1"/>
</dbReference>
<evidence type="ECO:0000259" key="1">
    <source>
        <dbReference type="PROSITE" id="PS51186"/>
    </source>
</evidence>
<dbReference type="RefSeq" id="WP_044241895.1">
    <property type="nucleotide sequence ID" value="NZ_ASRX01000024.1"/>
</dbReference>
<dbReference type="PANTHER" id="PTHR43617:SF2">
    <property type="entry name" value="UPF0039 PROTEIN SLL0451"/>
    <property type="match status" value="1"/>
</dbReference>
<dbReference type="InterPro" id="IPR000182">
    <property type="entry name" value="GNAT_dom"/>
</dbReference>
<protein>
    <submittedName>
        <fullName evidence="2">GCN5-related N-acetyltransferase</fullName>
    </submittedName>
</protein>
<dbReference type="InterPro" id="IPR016181">
    <property type="entry name" value="Acyl_CoA_acyltransferase"/>
</dbReference>
<dbReference type="AlphaFoldDB" id="A0A017T8W4"/>
<name>A0A017T8W4_9BACT</name>
<dbReference type="PANTHER" id="PTHR43617">
    <property type="entry name" value="L-AMINO ACID N-ACETYLTRANSFERASE"/>
    <property type="match status" value="1"/>
</dbReference>
<dbReference type="eggNOG" id="COG3153">
    <property type="taxonomic scope" value="Bacteria"/>
</dbReference>
<evidence type="ECO:0000313" key="2">
    <source>
        <dbReference type="EMBL" id="EYF05402.1"/>
    </source>
</evidence>
<organism evidence="2 3">
    <name type="scientific">Chondromyces apiculatus DSM 436</name>
    <dbReference type="NCBI Taxonomy" id="1192034"/>
    <lineage>
        <taxon>Bacteria</taxon>
        <taxon>Pseudomonadati</taxon>
        <taxon>Myxococcota</taxon>
        <taxon>Polyangia</taxon>
        <taxon>Polyangiales</taxon>
        <taxon>Polyangiaceae</taxon>
        <taxon>Chondromyces</taxon>
    </lineage>
</organism>
<dbReference type="Proteomes" id="UP000019678">
    <property type="component" value="Unassembled WGS sequence"/>
</dbReference>
<reference evidence="2 3" key="1">
    <citation type="submission" date="2013-05" db="EMBL/GenBank/DDBJ databases">
        <title>Genome assembly of Chondromyces apiculatus DSM 436.</title>
        <authorList>
            <person name="Sharma G."/>
            <person name="Khatri I."/>
            <person name="Kaur C."/>
            <person name="Mayilraj S."/>
            <person name="Subramanian S."/>
        </authorList>
    </citation>
    <scope>NUCLEOTIDE SEQUENCE [LARGE SCALE GENOMIC DNA]</scope>
    <source>
        <strain evidence="2 3">DSM 436</strain>
    </source>
</reference>
<keyword evidence="2" id="KW-0808">Transferase</keyword>